<dbReference type="GO" id="GO:0016491">
    <property type="term" value="F:oxidoreductase activity"/>
    <property type="evidence" value="ECO:0007669"/>
    <property type="project" value="UniProtKB-KW"/>
</dbReference>
<keyword evidence="4" id="KW-1185">Reference proteome</keyword>
<proteinExistence type="predicted"/>
<keyword evidence="2" id="KW-0472">Membrane</keyword>
<dbReference type="PANTHER" id="PTHR43157">
    <property type="entry name" value="PHOSPHATIDYLINOSITOL-GLYCAN BIOSYNTHESIS CLASS F PROTEIN-RELATED"/>
    <property type="match status" value="1"/>
</dbReference>
<comment type="caution">
    <text evidence="3">The sequence shown here is derived from an EMBL/GenBank/DDBJ whole genome shotgun (WGS) entry which is preliminary data.</text>
</comment>
<feature type="transmembrane region" description="Helical" evidence="2">
    <location>
        <begin position="7"/>
        <end position="26"/>
    </location>
</feature>
<reference evidence="3 4" key="1">
    <citation type="submission" date="2019-01" db="EMBL/GenBank/DDBJ databases">
        <title>A draft genome assembly of the solar-powered sea slug Elysia chlorotica.</title>
        <authorList>
            <person name="Cai H."/>
            <person name="Li Q."/>
            <person name="Fang X."/>
            <person name="Li J."/>
            <person name="Curtis N.E."/>
            <person name="Altenburger A."/>
            <person name="Shibata T."/>
            <person name="Feng M."/>
            <person name="Maeda T."/>
            <person name="Schwartz J.A."/>
            <person name="Shigenobu S."/>
            <person name="Lundholm N."/>
            <person name="Nishiyama T."/>
            <person name="Yang H."/>
            <person name="Hasebe M."/>
            <person name="Li S."/>
            <person name="Pierce S.K."/>
            <person name="Wang J."/>
        </authorList>
    </citation>
    <scope>NUCLEOTIDE SEQUENCE [LARGE SCALE GENOMIC DNA]</scope>
    <source>
        <strain evidence="3">EC2010</strain>
        <tissue evidence="3">Whole organism of an adult</tissue>
    </source>
</reference>
<dbReference type="PANTHER" id="PTHR43157:SF31">
    <property type="entry name" value="PHOSPHATIDYLINOSITOL-GLYCAN BIOSYNTHESIS CLASS F PROTEIN"/>
    <property type="match status" value="1"/>
</dbReference>
<protein>
    <recommendedName>
        <fullName evidence="5">Retinol dehydrogenase 13</fullName>
    </recommendedName>
</protein>
<keyword evidence="2" id="KW-1133">Transmembrane helix</keyword>
<dbReference type="SUPFAM" id="SSF51735">
    <property type="entry name" value="NAD(P)-binding Rossmann-fold domains"/>
    <property type="match status" value="1"/>
</dbReference>
<sequence>MLELSGLVFPVITVLSLVACLHLYYGQLTVKSGVVISAVFVGLAIVREWSSGGFYHGTDRIPGKTVVITGANTGIGKQTARDLARRGGRIILACRDVVKGEAAAREIIRDTGNNNVFCWKLDLSSFESIREFANKFNDNEPRLDVLINNAGIMLCPHMLTKDGLEMQIGVNHFGHFLLTNLLMDKLKSSSPSRIVIVSSLAHRAGVINFEDLNSEKSYGRVSAYCQSKLANILHALELTKRLEGTGVTANSLHPGAVDTELGRYLVTGLPKVMLASILAPFVKSPAQGAQTSIRLAVDPSLETVSGKYFSDCKDTKTSAAALDENVAKRLWEVSEKITNSTYP</sequence>
<dbReference type="AlphaFoldDB" id="A0A433T4Q0"/>
<dbReference type="Proteomes" id="UP000271974">
    <property type="component" value="Unassembled WGS sequence"/>
</dbReference>
<dbReference type="EMBL" id="RQTK01000656">
    <property type="protein sequence ID" value="RUS76525.1"/>
    <property type="molecule type" value="Genomic_DNA"/>
</dbReference>
<dbReference type="Pfam" id="PF00106">
    <property type="entry name" value="adh_short"/>
    <property type="match status" value="1"/>
</dbReference>
<dbReference type="PRINTS" id="PR00081">
    <property type="entry name" value="GDHRDH"/>
</dbReference>
<dbReference type="InterPro" id="IPR002347">
    <property type="entry name" value="SDR_fam"/>
</dbReference>
<evidence type="ECO:0000256" key="2">
    <source>
        <dbReference type="SAM" id="Phobius"/>
    </source>
</evidence>
<dbReference type="InterPro" id="IPR036291">
    <property type="entry name" value="NAD(P)-bd_dom_sf"/>
</dbReference>
<evidence type="ECO:0000313" key="3">
    <source>
        <dbReference type="EMBL" id="RUS76525.1"/>
    </source>
</evidence>
<keyword evidence="2" id="KW-0812">Transmembrane</keyword>
<gene>
    <name evidence="3" type="ORF">EGW08_015718</name>
</gene>
<dbReference type="NCBIfam" id="NF004846">
    <property type="entry name" value="PRK06197.1"/>
    <property type="match status" value="1"/>
</dbReference>
<accession>A0A433T4Q0</accession>
<feature type="transmembrane region" description="Helical" evidence="2">
    <location>
        <begin position="32"/>
        <end position="50"/>
    </location>
</feature>
<keyword evidence="1" id="KW-0560">Oxidoreductase</keyword>
<organism evidence="3 4">
    <name type="scientific">Elysia chlorotica</name>
    <name type="common">Eastern emerald elysia</name>
    <name type="synonym">Sea slug</name>
    <dbReference type="NCBI Taxonomy" id="188477"/>
    <lineage>
        <taxon>Eukaryota</taxon>
        <taxon>Metazoa</taxon>
        <taxon>Spiralia</taxon>
        <taxon>Lophotrochozoa</taxon>
        <taxon>Mollusca</taxon>
        <taxon>Gastropoda</taxon>
        <taxon>Heterobranchia</taxon>
        <taxon>Euthyneura</taxon>
        <taxon>Panpulmonata</taxon>
        <taxon>Sacoglossa</taxon>
        <taxon>Placobranchoidea</taxon>
        <taxon>Plakobranchidae</taxon>
        <taxon>Elysia</taxon>
    </lineage>
</organism>
<evidence type="ECO:0000256" key="1">
    <source>
        <dbReference type="ARBA" id="ARBA00023002"/>
    </source>
</evidence>
<evidence type="ECO:0008006" key="5">
    <source>
        <dbReference type="Google" id="ProtNLM"/>
    </source>
</evidence>
<name>A0A433T4Q0_ELYCH</name>
<dbReference type="STRING" id="188477.A0A433T4Q0"/>
<dbReference type="Gene3D" id="3.40.50.720">
    <property type="entry name" value="NAD(P)-binding Rossmann-like Domain"/>
    <property type="match status" value="1"/>
</dbReference>
<dbReference type="OrthoDB" id="191139at2759"/>
<evidence type="ECO:0000313" key="4">
    <source>
        <dbReference type="Proteomes" id="UP000271974"/>
    </source>
</evidence>